<keyword evidence="2" id="KW-1185">Reference proteome</keyword>
<comment type="caution">
    <text evidence="1">The sequence shown here is derived from an EMBL/GenBank/DDBJ whole genome shotgun (WGS) entry which is preliminary data.</text>
</comment>
<dbReference type="Proteomes" id="UP000805193">
    <property type="component" value="Unassembled WGS sequence"/>
</dbReference>
<sequence>VRDLLLQPPAENAYDTLKAQLIRRTGASEQKRLQQLLTAEELGDRTPTQLLRRMEQLLGDKATIIDASLLRELFLQRLPKNVRMVIASAGDIDLVRIAELADSIMEISTASPQVSTVHAQSIPEEVRELRAEVSRLADMVAQMQASRGRSASLRRPRRQGYKFGEKKKKDQLGHERNEGPEHRRNDGIHEPGS</sequence>
<reference evidence="1 2" key="1">
    <citation type="journal article" date="2020" name="Cell">
        <title>Large-Scale Comparative Analyses of Tick Genomes Elucidate Their Genetic Diversity and Vector Capacities.</title>
        <authorList>
            <consortium name="Tick Genome and Microbiome Consortium (TIGMIC)"/>
            <person name="Jia N."/>
            <person name="Wang J."/>
            <person name="Shi W."/>
            <person name="Du L."/>
            <person name="Sun Y."/>
            <person name="Zhan W."/>
            <person name="Jiang J.F."/>
            <person name="Wang Q."/>
            <person name="Zhang B."/>
            <person name="Ji P."/>
            <person name="Bell-Sakyi L."/>
            <person name="Cui X.M."/>
            <person name="Yuan T.T."/>
            <person name="Jiang B.G."/>
            <person name="Yang W.F."/>
            <person name="Lam T.T."/>
            <person name="Chang Q.C."/>
            <person name="Ding S.J."/>
            <person name="Wang X.J."/>
            <person name="Zhu J.G."/>
            <person name="Ruan X.D."/>
            <person name="Zhao L."/>
            <person name="Wei J.T."/>
            <person name="Ye R.Z."/>
            <person name="Que T.C."/>
            <person name="Du C.H."/>
            <person name="Zhou Y.H."/>
            <person name="Cheng J.X."/>
            <person name="Dai P.F."/>
            <person name="Guo W.B."/>
            <person name="Han X.H."/>
            <person name="Huang E.J."/>
            <person name="Li L.F."/>
            <person name="Wei W."/>
            <person name="Gao Y.C."/>
            <person name="Liu J.Z."/>
            <person name="Shao H.Z."/>
            <person name="Wang X."/>
            <person name="Wang C.C."/>
            <person name="Yang T.C."/>
            <person name="Huo Q.B."/>
            <person name="Li W."/>
            <person name="Chen H.Y."/>
            <person name="Chen S.E."/>
            <person name="Zhou L.G."/>
            <person name="Ni X.B."/>
            <person name="Tian J.H."/>
            <person name="Sheng Y."/>
            <person name="Liu T."/>
            <person name="Pan Y.S."/>
            <person name="Xia L.Y."/>
            <person name="Li J."/>
            <person name="Zhao F."/>
            <person name="Cao W.C."/>
        </authorList>
    </citation>
    <scope>NUCLEOTIDE SEQUENCE [LARGE SCALE GENOMIC DNA]</scope>
    <source>
        <strain evidence="1">Iper-2018</strain>
    </source>
</reference>
<protein>
    <submittedName>
        <fullName evidence="1">Uncharacterized protein</fullName>
    </submittedName>
</protein>
<name>A0AC60QZY2_IXOPE</name>
<proteinExistence type="predicted"/>
<accession>A0AC60QZY2</accession>
<dbReference type="EMBL" id="JABSTQ010000785">
    <property type="protein sequence ID" value="KAG0445199.1"/>
    <property type="molecule type" value="Genomic_DNA"/>
</dbReference>
<feature type="non-terminal residue" evidence="1">
    <location>
        <position position="1"/>
    </location>
</feature>
<gene>
    <name evidence="1" type="ORF">HPB47_018655</name>
</gene>
<organism evidence="1 2">
    <name type="scientific">Ixodes persulcatus</name>
    <name type="common">Taiga tick</name>
    <dbReference type="NCBI Taxonomy" id="34615"/>
    <lineage>
        <taxon>Eukaryota</taxon>
        <taxon>Metazoa</taxon>
        <taxon>Ecdysozoa</taxon>
        <taxon>Arthropoda</taxon>
        <taxon>Chelicerata</taxon>
        <taxon>Arachnida</taxon>
        <taxon>Acari</taxon>
        <taxon>Parasitiformes</taxon>
        <taxon>Ixodida</taxon>
        <taxon>Ixodoidea</taxon>
        <taxon>Ixodidae</taxon>
        <taxon>Ixodinae</taxon>
        <taxon>Ixodes</taxon>
    </lineage>
</organism>
<evidence type="ECO:0000313" key="1">
    <source>
        <dbReference type="EMBL" id="KAG0445199.1"/>
    </source>
</evidence>
<evidence type="ECO:0000313" key="2">
    <source>
        <dbReference type="Proteomes" id="UP000805193"/>
    </source>
</evidence>